<dbReference type="Pfam" id="PF00690">
    <property type="entry name" value="Cation_ATPase_N"/>
    <property type="match status" value="1"/>
</dbReference>
<dbReference type="FunFam" id="2.70.150.10:FF:000028">
    <property type="entry name" value="Calcium-transporting ATPase"/>
    <property type="match status" value="1"/>
</dbReference>
<keyword evidence="10" id="KW-0460">Magnesium</keyword>
<keyword evidence="4 18" id="KW-0109">Calcium transport</keyword>
<keyword evidence="8 18" id="KW-0106">Calcium</keyword>
<sequence length="1173" mass="127854">MVGDHLKNNSGLDSEPTRSGSSSGSQSPRGSSGDRPSSPQSTAAMSLGGETLNLGPRSRANTDTTMNLTVSEKAKLDIGAKGATLPIHNGVSPEDALRPDKGQEKDFHVQNNPFGVTPGELNKMLNPKSLAAYAALGGLPGLERALRTDISSGLSADEGKLTGTVRRAVETAYEKKSHAAKASTTLNPISDVAHTVDAKEQFVDRKRVFKDNRLPPRKTYTLLGLLWRAYNDKILWLLTVAAVVSLALGLYETFDGGKNVEWIEGVAICAAIIIVVVVTFFNDWQKEKQFTKLNQRKEDREVKAVRSGKATMISVYDVMVGDVLYIEPGDAIPADGIFISGHGVKCDESSATGESDALKKVPGVFVWEQISSGAATPVAMAKLDPFIISGSKVLEGVGTYMVTSVGVNSSYGKILLSLQVKTEPTPLQVKLGSMANWIGGLGSLWAGILFLIQLFRFVAALGDNPGTPSEKAGEFLDILITAITIIVMAVPEGLPLAVTLALAFATTRMLKDNNLVRVLRACETMGNATTICSDKTGTLTQNKMTVVAGAWGKDQKFSLQPTSDEENCTSLFGKLSTRFRDLLMQSIAINSTAFEGEEEGQRTFIGSKTEVALLTLAQNNLAMTNVAEERSNTQVVQIYPFDSALKCMGTVIRLSSGDFRLVVKGASEIMLSKAVSYVANLDSEEYGLLSLDDIVRQQIAGQIQSYAERSLRTIGFLYKDFPIWPPTGAEVLEEDKSMAKFASVMSGMTWVGLVGIQDPLRPQVTDAVHRCQGAGIKVRMVTGDNQVTARAIATECGIITENGIVMEGPVFRQLSDREMDAVIPRLDVLARSSPEDKRILVERLKKLGETVAVTGDGTNDGPALKTADVGFSMGIAGTEVAKEASEIILMDDNFTSIVKAVMWGRSVNDAVAKFLQFQITVNIAAVTLAFISALASDDNSSVLKAVQLLWVNMIMDTFAALALATDAPTESILDRKPTPKSAPLITINMWKMILGQAFYQIVITLILYFLGEKIFKYDFVADPHQKHELDTMVFNAFVWMQIFNMFNNRRLDNKHNILEGAHKNYFFITMAVIMVACQIMIIFVGGQAFEVVRIDGVQWAVCVLVALPCLLWGFVLRLIPDEYAEVLLMAIANAFLFVFRPFWKVMRFIFHPVAEIGRGIRRWRKGKVIEDSD</sequence>
<dbReference type="InterPro" id="IPR018303">
    <property type="entry name" value="ATPase_P-typ_P_site"/>
</dbReference>
<feature type="transmembrane region" description="Helical" evidence="18">
    <location>
        <begin position="478"/>
        <end position="505"/>
    </location>
</feature>
<dbReference type="PRINTS" id="PR00119">
    <property type="entry name" value="CATATPASE"/>
</dbReference>
<dbReference type="Gene3D" id="2.70.150.10">
    <property type="entry name" value="Calcium-transporting ATPase, cytoplasmic transduction domain A"/>
    <property type="match status" value="1"/>
</dbReference>
<evidence type="ECO:0000256" key="15">
    <source>
        <dbReference type="ARBA" id="ARBA00038148"/>
    </source>
</evidence>
<dbReference type="PANTHER" id="PTHR24093:SF369">
    <property type="entry name" value="CALCIUM-TRANSPORTING ATPASE"/>
    <property type="match status" value="1"/>
</dbReference>
<dbReference type="AlphaFoldDB" id="A0A2N3NCR3"/>
<dbReference type="SUPFAM" id="SSF81665">
    <property type="entry name" value="Calcium ATPase, transmembrane domain M"/>
    <property type="match status" value="1"/>
</dbReference>
<dbReference type="Gene3D" id="3.40.1110.10">
    <property type="entry name" value="Calcium-transporting ATPase, cytoplasmic domain N"/>
    <property type="match status" value="1"/>
</dbReference>
<dbReference type="Pfam" id="PF13246">
    <property type="entry name" value="Cation_ATPase"/>
    <property type="match status" value="1"/>
</dbReference>
<evidence type="ECO:0000256" key="10">
    <source>
        <dbReference type="ARBA" id="ARBA00022842"/>
    </source>
</evidence>
<dbReference type="VEuPathDB" id="FungiDB:jhhlp_001980"/>
<feature type="domain" description="Cation-transporting P-type ATPase C-terminal" evidence="21">
    <location>
        <begin position="941"/>
        <end position="1119"/>
    </location>
</feature>
<dbReference type="InterPro" id="IPR006068">
    <property type="entry name" value="ATPase_P-typ_cation-transptr_C"/>
</dbReference>
<feature type="region of interest" description="Disordered" evidence="19">
    <location>
        <begin position="1"/>
        <end position="66"/>
    </location>
</feature>
<dbReference type="InterPro" id="IPR006408">
    <property type="entry name" value="P-type_ATPase_IIB"/>
</dbReference>
<proteinExistence type="inferred from homology"/>
<comment type="function">
    <text evidence="18">Catalyzes the hydrolysis of ATP coupled with the transport of calcium.</text>
</comment>
<feature type="transmembrane region" description="Helical" evidence="18">
    <location>
        <begin position="914"/>
        <end position="935"/>
    </location>
</feature>
<keyword evidence="11" id="KW-1278">Translocase</keyword>
<evidence type="ECO:0000256" key="18">
    <source>
        <dbReference type="RuleBase" id="RU361146"/>
    </source>
</evidence>
<dbReference type="InterPro" id="IPR023214">
    <property type="entry name" value="HAD_sf"/>
</dbReference>
<dbReference type="GO" id="GO:0005524">
    <property type="term" value="F:ATP binding"/>
    <property type="evidence" value="ECO:0007669"/>
    <property type="project" value="UniProtKB-KW"/>
</dbReference>
<dbReference type="InParanoid" id="A0A2N3NCR3"/>
<dbReference type="OrthoDB" id="3352408at2759"/>
<dbReference type="NCBIfam" id="TIGR01517">
    <property type="entry name" value="ATPase-IIB_Ca"/>
    <property type="match status" value="1"/>
</dbReference>
<feature type="domain" description="P-type ATPase A" evidence="20">
    <location>
        <begin position="299"/>
        <end position="417"/>
    </location>
</feature>
<keyword evidence="6" id="KW-0479">Metal-binding</keyword>
<keyword evidence="14 18" id="KW-0472">Membrane</keyword>
<evidence type="ECO:0000256" key="4">
    <source>
        <dbReference type="ARBA" id="ARBA00022568"/>
    </source>
</evidence>
<feature type="transmembrane region" description="Helical" evidence="18">
    <location>
        <begin position="989"/>
        <end position="1009"/>
    </location>
</feature>
<dbReference type="GO" id="GO:0005886">
    <property type="term" value="C:plasma membrane"/>
    <property type="evidence" value="ECO:0007669"/>
    <property type="project" value="TreeGrafter"/>
</dbReference>
<dbReference type="PROSITE" id="PS00154">
    <property type="entry name" value="ATPASE_E1_E2"/>
    <property type="match status" value="1"/>
</dbReference>
<keyword evidence="9 18" id="KW-0067">ATP-binding</keyword>
<keyword evidence="7 18" id="KW-0547">Nucleotide-binding</keyword>
<evidence type="ECO:0000256" key="3">
    <source>
        <dbReference type="ARBA" id="ARBA00022554"/>
    </source>
</evidence>
<feature type="transmembrane region" description="Helical" evidence="18">
    <location>
        <begin position="234"/>
        <end position="251"/>
    </location>
</feature>
<dbReference type="GO" id="GO:0006874">
    <property type="term" value="P:intracellular calcium ion homeostasis"/>
    <property type="evidence" value="ECO:0007669"/>
    <property type="project" value="TreeGrafter"/>
</dbReference>
<comment type="caution">
    <text evidence="18">Lacks conserved residue(s) required for the propagation of feature annotation.</text>
</comment>
<evidence type="ECO:0000313" key="23">
    <source>
        <dbReference type="EMBL" id="PKS10230.1"/>
    </source>
</evidence>
<gene>
    <name evidence="23" type="ORF">jhhlp_001980</name>
</gene>
<dbReference type="SUPFAM" id="SSF56784">
    <property type="entry name" value="HAD-like"/>
    <property type="match status" value="1"/>
</dbReference>
<comment type="caution">
    <text evidence="23">The sequence shown here is derived from an EMBL/GenBank/DDBJ whole genome shotgun (WGS) entry which is preliminary data.</text>
</comment>
<dbReference type="InterPro" id="IPR023298">
    <property type="entry name" value="ATPase_P-typ_TM_dom_sf"/>
</dbReference>
<feature type="transmembrane region" description="Helical" evidence="18">
    <location>
        <begin position="1066"/>
        <end position="1085"/>
    </location>
</feature>
<dbReference type="EMBL" id="NLAX01000008">
    <property type="protein sequence ID" value="PKS10230.1"/>
    <property type="molecule type" value="Genomic_DNA"/>
</dbReference>
<feature type="compositionally biased region" description="Low complexity" evidence="19">
    <location>
        <begin position="18"/>
        <end position="41"/>
    </location>
</feature>
<comment type="function">
    <text evidence="17">This magnesium-dependent enzyme catalyzes the hydrolysis of ATP coupled with the transport of calcium. Transports the calcium to the vacuole and participates in the control of the cytosolic free calcium.</text>
</comment>
<dbReference type="FunFam" id="3.40.50.1000:FF:000018">
    <property type="entry name" value="Calcium-transporting ATPase"/>
    <property type="match status" value="1"/>
</dbReference>
<dbReference type="EC" id="7.2.2.10" evidence="18"/>
<dbReference type="Proteomes" id="UP000233524">
    <property type="component" value="Unassembled WGS sequence"/>
</dbReference>
<feature type="transmembrane region" description="Helical" evidence="18">
    <location>
        <begin position="263"/>
        <end position="282"/>
    </location>
</feature>
<dbReference type="NCBIfam" id="TIGR01494">
    <property type="entry name" value="ATPase_P-type"/>
    <property type="match status" value="2"/>
</dbReference>
<dbReference type="SFLD" id="SFLDG00002">
    <property type="entry name" value="C1.7:_P-type_atpase_like"/>
    <property type="match status" value="1"/>
</dbReference>
<evidence type="ECO:0000256" key="11">
    <source>
        <dbReference type="ARBA" id="ARBA00022967"/>
    </source>
</evidence>
<feature type="transmembrane region" description="Helical" evidence="18">
    <location>
        <begin position="1126"/>
        <end position="1143"/>
    </location>
</feature>
<evidence type="ECO:0000256" key="2">
    <source>
        <dbReference type="ARBA" id="ARBA00022448"/>
    </source>
</evidence>
<keyword evidence="13 18" id="KW-0406">Ion transport</keyword>
<dbReference type="Gene3D" id="1.20.1110.10">
    <property type="entry name" value="Calcium-transporting ATPase, transmembrane domain"/>
    <property type="match status" value="1"/>
</dbReference>
<dbReference type="Gene3D" id="3.40.50.1000">
    <property type="entry name" value="HAD superfamily/HAD-like"/>
    <property type="match status" value="1"/>
</dbReference>
<dbReference type="InterPro" id="IPR008250">
    <property type="entry name" value="ATPase_P-typ_transduc_dom_A_sf"/>
</dbReference>
<dbReference type="GO" id="GO:0046872">
    <property type="term" value="F:metal ion binding"/>
    <property type="evidence" value="ECO:0007669"/>
    <property type="project" value="UniProtKB-KW"/>
</dbReference>
<dbReference type="GO" id="GO:0005388">
    <property type="term" value="F:P-type calcium transporter activity"/>
    <property type="evidence" value="ECO:0007669"/>
    <property type="project" value="UniProtKB-EC"/>
</dbReference>
<evidence type="ECO:0000256" key="14">
    <source>
        <dbReference type="ARBA" id="ARBA00023136"/>
    </source>
</evidence>
<evidence type="ECO:0000256" key="16">
    <source>
        <dbReference type="ARBA" id="ARBA00048694"/>
    </source>
</evidence>
<dbReference type="STRING" id="41688.A0A2N3NCR3"/>
<evidence type="ECO:0000256" key="19">
    <source>
        <dbReference type="SAM" id="MobiDB-lite"/>
    </source>
</evidence>
<dbReference type="InterPro" id="IPR023299">
    <property type="entry name" value="ATPase_P-typ_cyto_dom_N"/>
</dbReference>
<dbReference type="InterPro" id="IPR059000">
    <property type="entry name" value="ATPase_P-type_domA"/>
</dbReference>
<dbReference type="SUPFAM" id="SSF81653">
    <property type="entry name" value="Calcium ATPase, transduction domain A"/>
    <property type="match status" value="1"/>
</dbReference>
<evidence type="ECO:0000259" key="22">
    <source>
        <dbReference type="Pfam" id="PF00690"/>
    </source>
</evidence>
<name>A0A2N3NCR3_9PEZI</name>
<evidence type="ECO:0000256" key="1">
    <source>
        <dbReference type="ARBA" id="ARBA00004128"/>
    </source>
</evidence>
<evidence type="ECO:0000256" key="12">
    <source>
        <dbReference type="ARBA" id="ARBA00022989"/>
    </source>
</evidence>
<dbReference type="FunCoup" id="A0A2N3NCR3">
    <property type="interactions" value="433"/>
</dbReference>
<dbReference type="FunFam" id="1.20.1110.10:FF:000039">
    <property type="entry name" value="Calcium-transporting ATPase"/>
    <property type="match status" value="1"/>
</dbReference>
<reference evidence="23 24" key="1">
    <citation type="journal article" date="2017" name="G3 (Bethesda)">
        <title>First Draft Genome Sequence of the Pathogenic Fungus Lomentospora prolificans (Formerly Scedosporium prolificans).</title>
        <authorList>
            <person name="Luo R."/>
            <person name="Zimin A."/>
            <person name="Workman R."/>
            <person name="Fan Y."/>
            <person name="Pertea G."/>
            <person name="Grossman N."/>
            <person name="Wear M.P."/>
            <person name="Jia B."/>
            <person name="Miller H."/>
            <person name="Casadevall A."/>
            <person name="Timp W."/>
            <person name="Zhang S.X."/>
            <person name="Salzberg S.L."/>
        </authorList>
    </citation>
    <scope>NUCLEOTIDE SEQUENCE [LARGE SCALE GENOMIC DNA]</scope>
    <source>
        <strain evidence="23 24">JHH-5317</strain>
    </source>
</reference>
<feature type="domain" description="Cation-transporting P-type ATPase N-terminal" evidence="22">
    <location>
        <begin position="200"/>
        <end position="245"/>
    </location>
</feature>
<dbReference type="GO" id="GO:0005774">
    <property type="term" value="C:vacuolar membrane"/>
    <property type="evidence" value="ECO:0007669"/>
    <property type="project" value="UniProtKB-SubCell"/>
</dbReference>
<dbReference type="Pfam" id="PF00689">
    <property type="entry name" value="Cation_ATPase_C"/>
    <property type="match status" value="1"/>
</dbReference>
<evidence type="ECO:0000256" key="7">
    <source>
        <dbReference type="ARBA" id="ARBA00022741"/>
    </source>
</evidence>
<comment type="catalytic activity">
    <reaction evidence="16 18">
        <text>Ca(2+)(in) + ATP + H2O = Ca(2+)(out) + ADP + phosphate + H(+)</text>
        <dbReference type="Rhea" id="RHEA:18105"/>
        <dbReference type="ChEBI" id="CHEBI:15377"/>
        <dbReference type="ChEBI" id="CHEBI:15378"/>
        <dbReference type="ChEBI" id="CHEBI:29108"/>
        <dbReference type="ChEBI" id="CHEBI:30616"/>
        <dbReference type="ChEBI" id="CHEBI:43474"/>
        <dbReference type="ChEBI" id="CHEBI:456216"/>
        <dbReference type="EC" id="7.2.2.10"/>
    </reaction>
</comment>
<keyword evidence="12 18" id="KW-1133">Transmembrane helix</keyword>
<protein>
    <recommendedName>
        <fullName evidence="18">Calcium-transporting ATPase</fullName>
        <ecNumber evidence="18">7.2.2.10</ecNumber>
    </recommendedName>
</protein>
<dbReference type="SFLD" id="SFLDS00003">
    <property type="entry name" value="Haloacid_Dehalogenase"/>
    <property type="match status" value="1"/>
</dbReference>
<dbReference type="CDD" id="cd02081">
    <property type="entry name" value="P-type_ATPase_Ca_PMCA-like"/>
    <property type="match status" value="1"/>
</dbReference>
<dbReference type="InterPro" id="IPR044492">
    <property type="entry name" value="P_typ_ATPase_HD_dom"/>
</dbReference>
<evidence type="ECO:0000256" key="17">
    <source>
        <dbReference type="ARBA" id="ARBA00059328"/>
    </source>
</evidence>
<dbReference type="SFLD" id="SFLDF00027">
    <property type="entry name" value="p-type_atpase"/>
    <property type="match status" value="1"/>
</dbReference>
<evidence type="ECO:0000259" key="21">
    <source>
        <dbReference type="Pfam" id="PF00689"/>
    </source>
</evidence>
<evidence type="ECO:0000256" key="8">
    <source>
        <dbReference type="ARBA" id="ARBA00022837"/>
    </source>
</evidence>
<evidence type="ECO:0000313" key="24">
    <source>
        <dbReference type="Proteomes" id="UP000233524"/>
    </source>
</evidence>
<keyword evidence="2 18" id="KW-0813">Transport</keyword>
<dbReference type="Pfam" id="PF00122">
    <property type="entry name" value="E1-E2_ATPase"/>
    <property type="match status" value="1"/>
</dbReference>
<comment type="similarity">
    <text evidence="15 18">Belongs to the cation transport ATPase (P-type) (TC 3.A.3) family.</text>
</comment>
<dbReference type="InterPro" id="IPR036412">
    <property type="entry name" value="HAD-like_sf"/>
</dbReference>
<keyword evidence="3" id="KW-0926">Vacuole</keyword>
<organism evidence="23 24">
    <name type="scientific">Lomentospora prolificans</name>
    <dbReference type="NCBI Taxonomy" id="41688"/>
    <lineage>
        <taxon>Eukaryota</taxon>
        <taxon>Fungi</taxon>
        <taxon>Dikarya</taxon>
        <taxon>Ascomycota</taxon>
        <taxon>Pezizomycotina</taxon>
        <taxon>Sordariomycetes</taxon>
        <taxon>Hypocreomycetidae</taxon>
        <taxon>Microascales</taxon>
        <taxon>Microascaceae</taxon>
        <taxon>Lomentospora</taxon>
    </lineage>
</organism>
<feature type="transmembrane region" description="Helical" evidence="18">
    <location>
        <begin position="437"/>
        <end position="458"/>
    </location>
</feature>
<keyword evidence="24" id="KW-1185">Reference proteome</keyword>
<dbReference type="GO" id="GO:0016887">
    <property type="term" value="F:ATP hydrolysis activity"/>
    <property type="evidence" value="ECO:0007669"/>
    <property type="project" value="InterPro"/>
</dbReference>
<comment type="subcellular location">
    <subcellularLocation>
        <location evidence="18">Membrane</location>
        <topology evidence="18">Multi-pass membrane protein</topology>
    </subcellularLocation>
    <subcellularLocation>
        <location evidence="1">Vacuole membrane</location>
        <topology evidence="1">Multi-pass membrane protein</topology>
    </subcellularLocation>
</comment>
<keyword evidence="5 18" id="KW-0812">Transmembrane</keyword>
<feature type="transmembrane region" description="Helical" evidence="18">
    <location>
        <begin position="1097"/>
        <end position="1119"/>
    </location>
</feature>
<evidence type="ECO:0000256" key="9">
    <source>
        <dbReference type="ARBA" id="ARBA00022840"/>
    </source>
</evidence>
<dbReference type="InterPro" id="IPR001757">
    <property type="entry name" value="P_typ_ATPase"/>
</dbReference>
<evidence type="ECO:0000256" key="13">
    <source>
        <dbReference type="ARBA" id="ARBA00023065"/>
    </source>
</evidence>
<accession>A0A2N3NCR3</accession>
<dbReference type="SUPFAM" id="SSF81660">
    <property type="entry name" value="Metal cation-transporting ATPase, ATP-binding domain N"/>
    <property type="match status" value="1"/>
</dbReference>
<dbReference type="PANTHER" id="PTHR24093">
    <property type="entry name" value="CATION TRANSPORTING ATPASE"/>
    <property type="match status" value="1"/>
</dbReference>
<evidence type="ECO:0000256" key="5">
    <source>
        <dbReference type="ARBA" id="ARBA00022692"/>
    </source>
</evidence>
<evidence type="ECO:0000256" key="6">
    <source>
        <dbReference type="ARBA" id="ARBA00022723"/>
    </source>
</evidence>
<dbReference type="InterPro" id="IPR004014">
    <property type="entry name" value="ATPase_P-typ_cation-transptr_N"/>
</dbReference>
<evidence type="ECO:0000259" key="20">
    <source>
        <dbReference type="Pfam" id="PF00122"/>
    </source>
</evidence>